<name>A0ABU6H8M8_9BACI</name>
<reference evidence="1 2" key="1">
    <citation type="submission" date="2023-03" db="EMBL/GenBank/DDBJ databases">
        <title>Agriculturally important microbes genome sequencing.</title>
        <authorList>
            <person name="Dunlap C."/>
        </authorList>
    </citation>
    <scope>NUCLEOTIDE SEQUENCE [LARGE SCALE GENOMIC DNA]</scope>
    <source>
        <strain evidence="1 2">CBP-3203</strain>
    </source>
</reference>
<comment type="caution">
    <text evidence="1">The sequence shown here is derived from an EMBL/GenBank/DDBJ whole genome shotgun (WGS) entry which is preliminary data.</text>
</comment>
<dbReference type="EMBL" id="JARRTL010000030">
    <property type="protein sequence ID" value="MEC0487362.1"/>
    <property type="molecule type" value="Genomic_DNA"/>
</dbReference>
<sequence length="98" mass="11205">MINFDPEKFKVTLNAMSNPPNPKDSKIKDYYADQDYASFNIDFENVDIALRIAGLLGKHATNFTITTCHFPDTNKIDYIQFMIFKINDPELLALIDGL</sequence>
<organism evidence="1 2">
    <name type="scientific">Bacillus glycinifermentans</name>
    <dbReference type="NCBI Taxonomy" id="1664069"/>
    <lineage>
        <taxon>Bacteria</taxon>
        <taxon>Bacillati</taxon>
        <taxon>Bacillota</taxon>
        <taxon>Bacilli</taxon>
        <taxon>Bacillales</taxon>
        <taxon>Bacillaceae</taxon>
        <taxon>Bacillus</taxon>
    </lineage>
</organism>
<accession>A0ABU6H8M8</accession>
<proteinExistence type="predicted"/>
<dbReference type="Proteomes" id="UP001341297">
    <property type="component" value="Unassembled WGS sequence"/>
</dbReference>
<protein>
    <submittedName>
        <fullName evidence="1">Uncharacterized protein</fullName>
    </submittedName>
</protein>
<keyword evidence="2" id="KW-1185">Reference proteome</keyword>
<evidence type="ECO:0000313" key="1">
    <source>
        <dbReference type="EMBL" id="MEC0487362.1"/>
    </source>
</evidence>
<dbReference type="RefSeq" id="WP_232517671.1">
    <property type="nucleotide sequence ID" value="NZ_CP023481.1"/>
</dbReference>
<gene>
    <name evidence="1" type="ORF">P8828_21650</name>
</gene>
<evidence type="ECO:0000313" key="2">
    <source>
        <dbReference type="Proteomes" id="UP001341297"/>
    </source>
</evidence>